<gene>
    <name evidence="4" type="ORF">KHX94_03765</name>
</gene>
<name>A0ABX8DIX0_9GAMM</name>
<evidence type="ECO:0000256" key="1">
    <source>
        <dbReference type="ARBA" id="ARBA00022630"/>
    </source>
</evidence>
<evidence type="ECO:0000313" key="4">
    <source>
        <dbReference type="EMBL" id="QVK24734.1"/>
    </source>
</evidence>
<keyword evidence="1" id="KW-0285">Flavoprotein</keyword>
<dbReference type="EMBL" id="CP074572">
    <property type="protein sequence ID" value="QVK24734.1"/>
    <property type="molecule type" value="Genomic_DNA"/>
</dbReference>
<feature type="domain" description="Oxidoreductase FAD/NAD(P)-binding" evidence="3">
    <location>
        <begin position="3"/>
        <end position="87"/>
    </location>
</feature>
<dbReference type="PANTHER" id="PTHR19384">
    <property type="entry name" value="NITRIC OXIDE SYNTHASE-RELATED"/>
    <property type="match status" value="1"/>
</dbReference>
<dbReference type="SUPFAM" id="SSF52343">
    <property type="entry name" value="Ferredoxin reductase-like, C-terminal NADP-linked domain"/>
    <property type="match status" value="1"/>
</dbReference>
<organism evidence="4 5">
    <name type="scientific">Shewanella dokdonensis</name>
    <dbReference type="NCBI Taxonomy" id="712036"/>
    <lineage>
        <taxon>Bacteria</taxon>
        <taxon>Pseudomonadati</taxon>
        <taxon>Pseudomonadota</taxon>
        <taxon>Gammaproteobacteria</taxon>
        <taxon>Alteromonadales</taxon>
        <taxon>Shewanellaceae</taxon>
        <taxon>Shewanella</taxon>
    </lineage>
</organism>
<dbReference type="Pfam" id="PF00175">
    <property type="entry name" value="NAD_binding_1"/>
    <property type="match status" value="1"/>
</dbReference>
<evidence type="ECO:0000259" key="3">
    <source>
        <dbReference type="Pfam" id="PF00175"/>
    </source>
</evidence>
<dbReference type="InterPro" id="IPR039261">
    <property type="entry name" value="FNR_nucleotide-bd"/>
</dbReference>
<reference evidence="4 5" key="1">
    <citation type="journal article" date="2012" name="Int. J. Syst. Evol. Microbiol.">
        <title>Shewanella dokdonensis sp. nov., isolated from seawater.</title>
        <authorList>
            <person name="Sung H.R."/>
            <person name="Yoon J.H."/>
            <person name="Ghim S.Y."/>
        </authorList>
    </citation>
    <scope>NUCLEOTIDE SEQUENCE [LARGE SCALE GENOMIC DNA]</scope>
    <source>
        <strain evidence="4 5">DSM 23626</strain>
    </source>
</reference>
<proteinExistence type="predicted"/>
<evidence type="ECO:0000256" key="2">
    <source>
        <dbReference type="ARBA" id="ARBA00023797"/>
    </source>
</evidence>
<protein>
    <recommendedName>
        <fullName evidence="2">NADPH--hemoprotein reductase</fullName>
        <ecNumber evidence="2">1.6.2.4</ecNumber>
    </recommendedName>
</protein>
<dbReference type="PANTHER" id="PTHR19384:SF17">
    <property type="entry name" value="NADPH--CYTOCHROME P450 REDUCTASE"/>
    <property type="match status" value="1"/>
</dbReference>
<dbReference type="Gene3D" id="3.40.50.80">
    <property type="entry name" value="Nucleotide-binding domain of ferredoxin-NADP reductase (FNR) module"/>
    <property type="match status" value="1"/>
</dbReference>
<accession>A0ABX8DIX0</accession>
<dbReference type="InterPro" id="IPR001433">
    <property type="entry name" value="OxRdtase_FAD/NAD-bd"/>
</dbReference>
<keyword evidence="5" id="KW-1185">Reference proteome</keyword>
<sequence>MFRFLAQRRQQGYKTPIWLLFGERYAEQDNYYGAELQAFVAEGLLTHLDFAWSRSNGRYVQQCLEAEGDRLQHYLRDGAHLYVCGAIEGIGAGVQQVLQQLLGEAQLQTLQQQGRYHRDLY</sequence>
<evidence type="ECO:0000313" key="5">
    <source>
        <dbReference type="Proteomes" id="UP000676428"/>
    </source>
</evidence>
<dbReference type="Proteomes" id="UP000676428">
    <property type="component" value="Chromosome"/>
</dbReference>
<dbReference type="EC" id="1.6.2.4" evidence="2"/>